<proteinExistence type="predicted"/>
<keyword evidence="2" id="KW-1185">Reference proteome</keyword>
<dbReference type="EMBL" id="PQXI01000056">
    <property type="protein sequence ID" value="TGO26625.1"/>
    <property type="molecule type" value="Genomic_DNA"/>
</dbReference>
<comment type="caution">
    <text evidence="1">The sequence shown here is derived from an EMBL/GenBank/DDBJ whole genome shotgun (WGS) entry which is preliminary data.</text>
</comment>
<evidence type="ECO:0000313" key="2">
    <source>
        <dbReference type="Proteomes" id="UP000297910"/>
    </source>
</evidence>
<evidence type="ECO:0000313" key="1">
    <source>
        <dbReference type="EMBL" id="TGO26625.1"/>
    </source>
</evidence>
<reference evidence="1 2" key="1">
    <citation type="submission" date="2017-12" db="EMBL/GenBank/DDBJ databases">
        <title>Comparative genomics of Botrytis spp.</title>
        <authorList>
            <person name="Valero-Jimenez C.A."/>
            <person name="Tapia P."/>
            <person name="Veloso J."/>
            <person name="Silva-Moreno E."/>
            <person name="Staats M."/>
            <person name="Valdes J.H."/>
            <person name="Van Kan J.A.L."/>
        </authorList>
    </citation>
    <scope>NUCLEOTIDE SEQUENCE [LARGE SCALE GENOMIC DNA]</scope>
    <source>
        <strain evidence="1 2">Bp0003</strain>
    </source>
</reference>
<organism evidence="1 2">
    <name type="scientific">Botrytis paeoniae</name>
    <dbReference type="NCBI Taxonomy" id="278948"/>
    <lineage>
        <taxon>Eukaryota</taxon>
        <taxon>Fungi</taxon>
        <taxon>Dikarya</taxon>
        <taxon>Ascomycota</taxon>
        <taxon>Pezizomycotina</taxon>
        <taxon>Leotiomycetes</taxon>
        <taxon>Helotiales</taxon>
        <taxon>Sclerotiniaceae</taxon>
        <taxon>Botrytis</taxon>
    </lineage>
</organism>
<name>A0A4Z1FQ72_9HELO</name>
<dbReference type="Proteomes" id="UP000297910">
    <property type="component" value="Unassembled WGS sequence"/>
</dbReference>
<dbReference type="AlphaFoldDB" id="A0A4Z1FQ72"/>
<sequence>MKEMFPQILLITDLDICHEFFLSDSEAQIMPSCAESYSCRNGVSKPDDLAFESLYAKPVGSPGI</sequence>
<accession>A0A4Z1FQ72</accession>
<gene>
    <name evidence="1" type="ORF">BPAE_0056g00470</name>
</gene>
<protein>
    <submittedName>
        <fullName evidence="1">Uncharacterized protein</fullName>
    </submittedName>
</protein>